<gene>
    <name evidence="1" type="ORF">SAMN05444158_1649</name>
</gene>
<dbReference type="InterPro" id="IPR023393">
    <property type="entry name" value="START-like_dom_sf"/>
</dbReference>
<evidence type="ECO:0000313" key="1">
    <source>
        <dbReference type="EMBL" id="SDS30641.1"/>
    </source>
</evidence>
<name>A0A1H1R4F7_9BRAD</name>
<dbReference type="Gene3D" id="3.30.530.20">
    <property type="match status" value="1"/>
</dbReference>
<evidence type="ECO:0008006" key="3">
    <source>
        <dbReference type="Google" id="ProtNLM"/>
    </source>
</evidence>
<keyword evidence="2" id="KW-1185">Reference proteome</keyword>
<reference evidence="2" key="1">
    <citation type="submission" date="2016-10" db="EMBL/GenBank/DDBJ databases">
        <authorList>
            <person name="Varghese N."/>
            <person name="Submissions S."/>
        </authorList>
    </citation>
    <scope>NUCLEOTIDE SEQUENCE [LARGE SCALE GENOMIC DNA]</scope>
    <source>
        <strain evidence="2">GAS369</strain>
    </source>
</reference>
<sequence length="114" mass="12639">MSSIIRPATEAITSSVVIERTYRAPLEELWALWTTSDGFESWWGPEGFRTKVHALETRANGVLSYTMSAYGLAQVTAMKELGRPSSHAVNARGGSPRAVSFQPVEWQLGVQEQR</sequence>
<accession>A0A1H1R4F7</accession>
<protein>
    <recommendedName>
        <fullName evidence="3">Activator of Hsp90 ATPase homolog 1-like protein</fullName>
    </recommendedName>
</protein>
<dbReference type="RefSeq" id="WP_146686887.1">
    <property type="nucleotide sequence ID" value="NZ_LT629750.1"/>
</dbReference>
<dbReference type="AlphaFoldDB" id="A0A1H1R4F7"/>
<proteinExistence type="predicted"/>
<dbReference type="SUPFAM" id="SSF55961">
    <property type="entry name" value="Bet v1-like"/>
    <property type="match status" value="1"/>
</dbReference>
<dbReference type="EMBL" id="LT629750">
    <property type="protein sequence ID" value="SDS30641.1"/>
    <property type="molecule type" value="Genomic_DNA"/>
</dbReference>
<organism evidence="1 2">
    <name type="scientific">Bradyrhizobium canariense</name>
    <dbReference type="NCBI Taxonomy" id="255045"/>
    <lineage>
        <taxon>Bacteria</taxon>
        <taxon>Pseudomonadati</taxon>
        <taxon>Pseudomonadota</taxon>
        <taxon>Alphaproteobacteria</taxon>
        <taxon>Hyphomicrobiales</taxon>
        <taxon>Nitrobacteraceae</taxon>
        <taxon>Bradyrhizobium</taxon>
    </lineage>
</organism>
<dbReference type="Proteomes" id="UP000243904">
    <property type="component" value="Chromosome I"/>
</dbReference>
<evidence type="ECO:0000313" key="2">
    <source>
        <dbReference type="Proteomes" id="UP000243904"/>
    </source>
</evidence>